<evidence type="ECO:0000259" key="1">
    <source>
        <dbReference type="PROSITE" id="PS50175"/>
    </source>
</evidence>
<dbReference type="AlphaFoldDB" id="A0A1A9UZW4"/>
<reference evidence="2" key="1">
    <citation type="submission" date="2020-05" db="UniProtKB">
        <authorList>
            <consortium name="EnsemblMetazoa"/>
        </authorList>
    </citation>
    <scope>IDENTIFICATION</scope>
    <source>
        <strain evidence="2">TTRI</strain>
    </source>
</reference>
<dbReference type="GO" id="GO:0006508">
    <property type="term" value="P:proteolysis"/>
    <property type="evidence" value="ECO:0007669"/>
    <property type="project" value="InterPro"/>
</dbReference>
<evidence type="ECO:0000313" key="2">
    <source>
        <dbReference type="EnsemblMetazoa" id="GAUT021204-PA"/>
    </source>
</evidence>
<dbReference type="PROSITE" id="PS00141">
    <property type="entry name" value="ASP_PROTEASE"/>
    <property type="match status" value="1"/>
</dbReference>
<dbReference type="VEuPathDB" id="VectorBase:GAUT021204"/>
<proteinExistence type="predicted"/>
<feature type="domain" description="Peptidase A2" evidence="1">
    <location>
        <begin position="65"/>
        <end position="79"/>
    </location>
</feature>
<dbReference type="GO" id="GO:0004190">
    <property type="term" value="F:aspartic-type endopeptidase activity"/>
    <property type="evidence" value="ECO:0007669"/>
    <property type="project" value="InterPro"/>
</dbReference>
<accession>A0A1A9UZW4</accession>
<protein>
    <recommendedName>
        <fullName evidence="1">Peptidase A2 domain-containing protein</fullName>
    </recommendedName>
</protein>
<keyword evidence="3" id="KW-1185">Reference proteome</keyword>
<dbReference type="EnsemblMetazoa" id="GAUT021204-RA">
    <property type="protein sequence ID" value="GAUT021204-PA"/>
    <property type="gene ID" value="GAUT021204"/>
</dbReference>
<dbReference type="PROSITE" id="PS50175">
    <property type="entry name" value="ASP_PROT_RETROV"/>
    <property type="match status" value="1"/>
</dbReference>
<dbReference type="InterPro" id="IPR001969">
    <property type="entry name" value="Aspartic_peptidase_AS"/>
</dbReference>
<evidence type="ECO:0000313" key="3">
    <source>
        <dbReference type="Proteomes" id="UP000078200"/>
    </source>
</evidence>
<name>A0A1A9UZW4_GLOAU</name>
<organism evidence="2 3">
    <name type="scientific">Glossina austeni</name>
    <name type="common">Savannah tsetse fly</name>
    <dbReference type="NCBI Taxonomy" id="7395"/>
    <lineage>
        <taxon>Eukaryota</taxon>
        <taxon>Metazoa</taxon>
        <taxon>Ecdysozoa</taxon>
        <taxon>Arthropoda</taxon>
        <taxon>Hexapoda</taxon>
        <taxon>Insecta</taxon>
        <taxon>Pterygota</taxon>
        <taxon>Neoptera</taxon>
        <taxon>Endopterygota</taxon>
        <taxon>Diptera</taxon>
        <taxon>Brachycera</taxon>
        <taxon>Muscomorpha</taxon>
        <taxon>Hippoboscoidea</taxon>
        <taxon>Glossinidae</taxon>
        <taxon>Glossina</taxon>
    </lineage>
</organism>
<sequence length="286" mass="32994">MTPLRVCIITLNTLTSISRQLGRVHRSPNKTVLFVINITRENFSTSGLRELPPKRTMLSENNITIKLLIDTGAEISVIKVNVLNYKLNGISSEKLETIEELQKGVYLANSIGASNGATDIKILNATKNNNYRKTKSTNKTSKKLPYTGTSLKDKMKMEIKIEEKSILVRCNDNPSNLDSIMEKLTLKLEKEKRNKVALSKDDVIFTWYCGSVKYYRLQVIFYKTQLIVFVRLTLWYPLKPDRIKYGTVEEKHTWQTEIDDLIWLELQAFEQWHSHLRCPGNFSNMS</sequence>
<dbReference type="Proteomes" id="UP000078200">
    <property type="component" value="Unassembled WGS sequence"/>
</dbReference>
<dbReference type="InterPro" id="IPR001995">
    <property type="entry name" value="Peptidase_A2_cat"/>
</dbReference>